<dbReference type="Pfam" id="PF03124">
    <property type="entry name" value="EXS"/>
    <property type="match status" value="1"/>
</dbReference>
<feature type="compositionally biased region" description="Acidic residues" evidence="5">
    <location>
        <begin position="513"/>
        <end position="523"/>
    </location>
</feature>
<dbReference type="Proteomes" id="UP000886653">
    <property type="component" value="Unassembled WGS sequence"/>
</dbReference>
<gene>
    <name evidence="8" type="ORF">CROQUDRAFT_655082</name>
</gene>
<name>A0A9P6TDB2_9BASI</name>
<proteinExistence type="predicted"/>
<evidence type="ECO:0000256" key="4">
    <source>
        <dbReference type="ARBA" id="ARBA00023136"/>
    </source>
</evidence>
<evidence type="ECO:0000256" key="6">
    <source>
        <dbReference type="SAM" id="Phobius"/>
    </source>
</evidence>
<dbReference type="AlphaFoldDB" id="A0A9P6TDB2"/>
<dbReference type="PANTHER" id="PTHR10783:SF46">
    <property type="entry name" value="PROTEIN ERD1 HOMOLOG 2"/>
    <property type="match status" value="1"/>
</dbReference>
<evidence type="ECO:0000256" key="2">
    <source>
        <dbReference type="ARBA" id="ARBA00022692"/>
    </source>
</evidence>
<evidence type="ECO:0000259" key="7">
    <source>
        <dbReference type="PROSITE" id="PS51380"/>
    </source>
</evidence>
<dbReference type="GO" id="GO:0016020">
    <property type="term" value="C:membrane"/>
    <property type="evidence" value="ECO:0007669"/>
    <property type="project" value="UniProtKB-SubCell"/>
</dbReference>
<dbReference type="OrthoDB" id="2506812at2759"/>
<dbReference type="InterPro" id="IPR004342">
    <property type="entry name" value="EXS_C"/>
</dbReference>
<feature type="compositionally biased region" description="Acidic residues" evidence="5">
    <location>
        <begin position="544"/>
        <end position="557"/>
    </location>
</feature>
<feature type="transmembrane region" description="Helical" evidence="6">
    <location>
        <begin position="148"/>
        <end position="171"/>
    </location>
</feature>
<keyword evidence="4 6" id="KW-0472">Membrane</keyword>
<feature type="region of interest" description="Disordered" evidence="5">
    <location>
        <begin position="507"/>
        <end position="566"/>
    </location>
</feature>
<evidence type="ECO:0000313" key="9">
    <source>
        <dbReference type="Proteomes" id="UP000886653"/>
    </source>
</evidence>
<reference evidence="8" key="1">
    <citation type="submission" date="2013-11" db="EMBL/GenBank/DDBJ databases">
        <title>Genome sequence of the fusiform rust pathogen reveals effectors for host alternation and coevolution with pine.</title>
        <authorList>
            <consortium name="DOE Joint Genome Institute"/>
            <person name="Smith K."/>
            <person name="Pendleton A."/>
            <person name="Kubisiak T."/>
            <person name="Anderson C."/>
            <person name="Salamov A."/>
            <person name="Aerts A."/>
            <person name="Riley R."/>
            <person name="Clum A."/>
            <person name="Lindquist E."/>
            <person name="Ence D."/>
            <person name="Campbell M."/>
            <person name="Kronenberg Z."/>
            <person name="Feau N."/>
            <person name="Dhillon B."/>
            <person name="Hamelin R."/>
            <person name="Burleigh J."/>
            <person name="Smith J."/>
            <person name="Yandell M."/>
            <person name="Nelson C."/>
            <person name="Grigoriev I."/>
            <person name="Davis J."/>
        </authorList>
    </citation>
    <scope>NUCLEOTIDE SEQUENCE</scope>
    <source>
        <strain evidence="8">G11</strain>
    </source>
</reference>
<feature type="compositionally biased region" description="Low complexity" evidence="5">
    <location>
        <begin position="360"/>
        <end position="372"/>
    </location>
</feature>
<feature type="transmembrane region" description="Helical" evidence="6">
    <location>
        <begin position="20"/>
        <end position="39"/>
    </location>
</feature>
<dbReference type="PANTHER" id="PTHR10783">
    <property type="entry name" value="XENOTROPIC AND POLYTROPIC RETROVIRUS RECEPTOR 1-RELATED"/>
    <property type="match status" value="1"/>
</dbReference>
<feature type="region of interest" description="Disordered" evidence="5">
    <location>
        <begin position="360"/>
        <end position="387"/>
    </location>
</feature>
<keyword evidence="9" id="KW-1185">Reference proteome</keyword>
<dbReference type="PROSITE" id="PS51380">
    <property type="entry name" value="EXS"/>
    <property type="match status" value="1"/>
</dbReference>
<protein>
    <recommendedName>
        <fullName evidence="7">EXS domain-containing protein</fullName>
    </recommendedName>
</protein>
<dbReference type="GO" id="GO:0005737">
    <property type="term" value="C:cytoplasm"/>
    <property type="evidence" value="ECO:0007669"/>
    <property type="project" value="TreeGrafter"/>
</dbReference>
<evidence type="ECO:0000313" key="8">
    <source>
        <dbReference type="EMBL" id="KAG0148192.1"/>
    </source>
</evidence>
<feature type="domain" description="EXS" evidence="7">
    <location>
        <begin position="245"/>
        <end position="527"/>
    </location>
</feature>
<comment type="caution">
    <text evidence="8">The sequence shown here is derived from an EMBL/GenBank/DDBJ whole genome shotgun (WGS) entry which is preliminary data.</text>
</comment>
<keyword evidence="3 6" id="KW-1133">Transmembrane helix</keyword>
<feature type="transmembrane region" description="Helical" evidence="6">
    <location>
        <begin position="115"/>
        <end position="136"/>
    </location>
</feature>
<evidence type="ECO:0000256" key="1">
    <source>
        <dbReference type="ARBA" id="ARBA00004141"/>
    </source>
</evidence>
<keyword evidence="2 6" id="KW-0812">Transmembrane</keyword>
<comment type="subcellular location">
    <subcellularLocation>
        <location evidence="1">Membrane</location>
        <topology evidence="1">Multi-pass membrane protein</topology>
    </subcellularLocation>
</comment>
<accession>A0A9P6TDB2</accession>
<feature type="transmembrane region" description="Helical" evidence="6">
    <location>
        <begin position="441"/>
        <end position="463"/>
    </location>
</feature>
<sequence length="566" mass="63787">MLNLLPTGHFSLLFPLPFRILFLISLGLLGWATNLHWLAQSSVQSDLLLDIRPDSEDGLPLPNTQSTNPNSFPRPLYLSPERLRRISPQHGSLSSVHSFKRSLNLTHASKLHPPVYYAALSVGSLTLIGLISFRIITNGGNPEKVSRLSALPLIWAILVILLTISPPLPFISDCSPFQNRFRLERRRFRHALKRIIIGGLYEPPVLADVLLADVLTSFGKVIGDSWLSLCLGTVAVNGLATDISEIGCSKDLMVPAITSLPYAFRLRQCLAEYYSGTSLNPRRSLLNALKYATAFPMIGLSVLVSQPTPEIINKSPSTLASRGIIYQLWLISALVNSFYSFWWDVTNDWSFELLRPVTWSSSSNSSTARSSTLPTEQNLIPRKPSTRRSRHAYQPLTPDLSIAPTPFHQQEPFRSQPPIPVSVHPVIQHGKLANRLLRPELLFKPVALYVLIITLNLGLRLAWSVRVFGTNINERVGFLLEVLEIIRRWLWCFLRLEAEMVKQHPIINQNHPEEEDEEDEELSEVGGSRIDNEEEEHEKVNDNNDYEMNNEIDEEADSSLIIIGRE</sequence>
<evidence type="ECO:0000256" key="5">
    <source>
        <dbReference type="SAM" id="MobiDB-lite"/>
    </source>
</evidence>
<organism evidence="8 9">
    <name type="scientific">Cronartium quercuum f. sp. fusiforme G11</name>
    <dbReference type="NCBI Taxonomy" id="708437"/>
    <lineage>
        <taxon>Eukaryota</taxon>
        <taxon>Fungi</taxon>
        <taxon>Dikarya</taxon>
        <taxon>Basidiomycota</taxon>
        <taxon>Pucciniomycotina</taxon>
        <taxon>Pucciniomycetes</taxon>
        <taxon>Pucciniales</taxon>
        <taxon>Coleosporiaceae</taxon>
        <taxon>Cronartium</taxon>
    </lineage>
</organism>
<evidence type="ECO:0000256" key="3">
    <source>
        <dbReference type="ARBA" id="ARBA00022989"/>
    </source>
</evidence>
<dbReference type="EMBL" id="MU167239">
    <property type="protein sequence ID" value="KAG0148192.1"/>
    <property type="molecule type" value="Genomic_DNA"/>
</dbReference>